<dbReference type="UniPathway" id="UPA00196"/>
<dbReference type="Pfam" id="PF08320">
    <property type="entry name" value="PIG-X"/>
    <property type="match status" value="1"/>
</dbReference>
<feature type="chain" id="PRO_5034907018" description="Phosphatidylinositol-glycan biosynthesis class X protein" evidence="10">
    <location>
        <begin position="23"/>
        <end position="298"/>
    </location>
</feature>
<sequence length="298" mass="32989">MFPSYCVVCSRFTVFLWATVLTQTPLYLCDTVRDRNDLKGLRNEVKELLLSIESEHPNEKSCSVIPKRVQFSRFSEKHGFHRDIHSSLSILLDPAHHCTSCDLLLIESLPSGLFVDLYQAASAVEFGGPQILAFEEIDLEKPAYLSGGHTILVYPSSPSQIVALNSEFRVNFTIEMPVHLRYHRPSSDTAIHSAHISMLAPYLLIHCTGTSAIGTHVTDEDLSGLLYRAPCNATSKTSCLWRLLPQNPKENSVLHFDVPIGQQHHTLVVTTVTILATVAGTVALLVTMLKTSAKAKPD</sequence>
<proteinExistence type="inferred from homology"/>
<keyword evidence="11" id="KW-1185">Reference proteome</keyword>
<evidence type="ECO:0000256" key="10">
    <source>
        <dbReference type="RuleBase" id="RU366056"/>
    </source>
</evidence>
<dbReference type="Proteomes" id="UP000694845">
    <property type="component" value="Unplaced"/>
</dbReference>
<accession>A0A8B7XJZ2</accession>
<dbReference type="SMART" id="SM00780">
    <property type="entry name" value="PIG-X"/>
    <property type="match status" value="1"/>
</dbReference>
<evidence type="ECO:0000313" key="11">
    <source>
        <dbReference type="Proteomes" id="UP000694845"/>
    </source>
</evidence>
<feature type="signal peptide" evidence="10">
    <location>
        <begin position="1"/>
        <end position="22"/>
    </location>
</feature>
<keyword evidence="8 10" id="KW-0472">Membrane</keyword>
<dbReference type="PANTHER" id="PTHR28650:SF1">
    <property type="entry name" value="PHOSPHATIDYLINOSITOL-GLYCAN BIOSYNTHESIS CLASS X PROTEIN"/>
    <property type="match status" value="1"/>
</dbReference>
<comment type="subcellular location">
    <subcellularLocation>
        <location evidence="1 10">Endoplasmic reticulum membrane</location>
        <topology evidence="1 10">Single-pass membrane protein</topology>
    </subcellularLocation>
</comment>
<evidence type="ECO:0000256" key="7">
    <source>
        <dbReference type="ARBA" id="ARBA00022989"/>
    </source>
</evidence>
<evidence type="ECO:0000256" key="6">
    <source>
        <dbReference type="ARBA" id="ARBA00022824"/>
    </source>
</evidence>
<evidence type="ECO:0000256" key="8">
    <source>
        <dbReference type="ARBA" id="ARBA00023136"/>
    </source>
</evidence>
<protein>
    <recommendedName>
        <fullName evidence="10">Phosphatidylinositol-glycan biosynthesis class X protein</fullName>
    </recommendedName>
</protein>
<reference evidence="12" key="1">
    <citation type="submission" date="2025-08" db="UniProtKB">
        <authorList>
            <consortium name="RefSeq"/>
        </authorList>
    </citation>
    <scope>IDENTIFICATION</scope>
</reference>
<keyword evidence="7 10" id="KW-1133">Transmembrane helix</keyword>
<comment type="pathway">
    <text evidence="2 10">Glycolipid biosynthesis; glycosylphosphatidylinositol-anchor biosynthesis.</text>
</comment>
<keyword evidence="6 10" id="KW-0256">Endoplasmic reticulum</keyword>
<evidence type="ECO:0000256" key="3">
    <source>
        <dbReference type="ARBA" id="ARBA00010345"/>
    </source>
</evidence>
<name>A0A8B7XJZ2_ACAPL</name>
<evidence type="ECO:0000256" key="4">
    <source>
        <dbReference type="ARBA" id="ARBA00022502"/>
    </source>
</evidence>
<dbReference type="InterPro" id="IPR040039">
    <property type="entry name" value="PIGX"/>
</dbReference>
<keyword evidence="9" id="KW-0325">Glycoprotein</keyword>
<gene>
    <name evidence="12" type="primary">LOC110973631</name>
</gene>
<feature type="transmembrane region" description="Helical" evidence="10">
    <location>
        <begin position="267"/>
        <end position="289"/>
    </location>
</feature>
<dbReference type="OrthoDB" id="5546453at2759"/>
<comment type="similarity">
    <text evidence="3 10">Belongs to the PIGX family.</text>
</comment>
<dbReference type="InterPro" id="IPR013233">
    <property type="entry name" value="PIG-X/PBN1"/>
</dbReference>
<evidence type="ECO:0000256" key="1">
    <source>
        <dbReference type="ARBA" id="ARBA00004389"/>
    </source>
</evidence>
<keyword evidence="5 10" id="KW-0812">Transmembrane</keyword>
<evidence type="ECO:0000256" key="2">
    <source>
        <dbReference type="ARBA" id="ARBA00004687"/>
    </source>
</evidence>
<dbReference type="GO" id="GO:0005789">
    <property type="term" value="C:endoplasmic reticulum membrane"/>
    <property type="evidence" value="ECO:0007669"/>
    <property type="project" value="UniProtKB-SubCell"/>
</dbReference>
<dbReference type="AlphaFoldDB" id="A0A8B7XJZ2"/>
<dbReference type="GeneID" id="110973631"/>
<organism evidence="11 12">
    <name type="scientific">Acanthaster planci</name>
    <name type="common">Crown-of-thorns starfish</name>
    <dbReference type="NCBI Taxonomy" id="133434"/>
    <lineage>
        <taxon>Eukaryota</taxon>
        <taxon>Metazoa</taxon>
        <taxon>Echinodermata</taxon>
        <taxon>Eleutherozoa</taxon>
        <taxon>Asterozoa</taxon>
        <taxon>Asteroidea</taxon>
        <taxon>Valvatacea</taxon>
        <taxon>Valvatida</taxon>
        <taxon>Acanthasteridae</taxon>
        <taxon>Acanthaster</taxon>
    </lineage>
</organism>
<evidence type="ECO:0000256" key="9">
    <source>
        <dbReference type="ARBA" id="ARBA00023180"/>
    </source>
</evidence>
<evidence type="ECO:0000313" key="12">
    <source>
        <dbReference type="RefSeq" id="XP_022080275.1"/>
    </source>
</evidence>
<dbReference type="GO" id="GO:0006506">
    <property type="term" value="P:GPI anchor biosynthetic process"/>
    <property type="evidence" value="ECO:0007669"/>
    <property type="project" value="UniProtKB-UniPathway"/>
</dbReference>
<keyword evidence="10" id="KW-0732">Signal</keyword>
<dbReference type="PANTHER" id="PTHR28650">
    <property type="entry name" value="PHOSPHATIDYLINOSITOL-GLYCAN BIOSYNTHESIS CLASS X PROTEIN"/>
    <property type="match status" value="1"/>
</dbReference>
<comment type="function">
    <text evidence="10">Stabilizing subunit of the glycosylphosphatidylinositol-mannosyltransferase I complex which catalyzes the transfer of the first mannose, via an alpha-1,4 bond from a dolichol-phosphate-mannose (Dol-P-Man) to the glucosaminyl acyl phosphatidylinositol (GlcN-(acyl)PI) intermediate to generate alpha-D-Man-(1-&gt;4)-alpha-D-GlcN-(1-&gt;6)-(1-radyl,2-acyl-sn-glycero-3-phospho)-2-acyl-inositol and participates in the sixth step of the glycosylphosphatidylinositol-anchor biosynthesis. Probably acts by stabilizing the mannosyltransferase PIGM.</text>
</comment>
<keyword evidence="4 10" id="KW-0337">GPI-anchor biosynthesis</keyword>
<dbReference type="KEGG" id="aplc:110973631"/>
<dbReference type="OMA" id="ALSKYMW"/>
<evidence type="ECO:0000256" key="5">
    <source>
        <dbReference type="ARBA" id="ARBA00022692"/>
    </source>
</evidence>
<dbReference type="RefSeq" id="XP_022080275.1">
    <property type="nucleotide sequence ID" value="XM_022224583.1"/>
</dbReference>